<evidence type="ECO:0000259" key="1">
    <source>
        <dbReference type="Pfam" id="PF01609"/>
    </source>
</evidence>
<proteinExistence type="predicted"/>
<dbReference type="AlphaFoldDB" id="A0A1M6F067"/>
<organism evidence="2 4">
    <name type="scientific">Desulfatibacillum alkenivorans DSM 16219</name>
    <dbReference type="NCBI Taxonomy" id="1121393"/>
    <lineage>
        <taxon>Bacteria</taxon>
        <taxon>Pseudomonadati</taxon>
        <taxon>Thermodesulfobacteriota</taxon>
        <taxon>Desulfobacteria</taxon>
        <taxon>Desulfobacterales</taxon>
        <taxon>Desulfatibacillaceae</taxon>
        <taxon>Desulfatibacillum</taxon>
    </lineage>
</organism>
<dbReference type="InterPro" id="IPR051698">
    <property type="entry name" value="Transposase_11-like"/>
</dbReference>
<dbReference type="NCBIfam" id="NF033564">
    <property type="entry name" value="transpos_ISAs1"/>
    <property type="match status" value="1"/>
</dbReference>
<reference evidence="2" key="1">
    <citation type="submission" date="2016-11" db="EMBL/GenBank/DDBJ databases">
        <authorList>
            <person name="Jaros S."/>
            <person name="Januszkiewicz K."/>
            <person name="Wedrychowicz H."/>
        </authorList>
    </citation>
    <scope>NUCLEOTIDE SEQUENCE [LARGE SCALE GENOMIC DNA]</scope>
    <source>
        <strain evidence="2">DSM 16219</strain>
    </source>
</reference>
<dbReference type="InterPro" id="IPR047647">
    <property type="entry name" value="ISAs1_transpos"/>
</dbReference>
<name>A0A1M6F067_9BACT</name>
<feature type="non-terminal residue" evidence="2">
    <location>
        <position position="1"/>
    </location>
</feature>
<dbReference type="Pfam" id="PF01609">
    <property type="entry name" value="DDE_Tnp_1"/>
    <property type="match status" value="1"/>
</dbReference>
<dbReference type="GO" id="GO:0006313">
    <property type="term" value="P:DNA transposition"/>
    <property type="evidence" value="ECO:0007669"/>
    <property type="project" value="InterPro"/>
</dbReference>
<reference evidence="4" key="2">
    <citation type="submission" date="2016-11" db="EMBL/GenBank/DDBJ databases">
        <authorList>
            <person name="Varghese N."/>
            <person name="Submissions S."/>
        </authorList>
    </citation>
    <scope>NUCLEOTIDE SEQUENCE [LARGE SCALE GENOMIC DNA]</scope>
    <source>
        <strain evidence="4">DSM 16219</strain>
    </source>
</reference>
<dbReference type="InterPro" id="IPR002559">
    <property type="entry name" value="Transposase_11"/>
</dbReference>
<dbReference type="PANTHER" id="PTHR30298">
    <property type="entry name" value="H REPEAT-ASSOCIATED PREDICTED TRANSPOSASE"/>
    <property type="match status" value="1"/>
</dbReference>
<dbReference type="EMBL" id="FQZU01000014">
    <property type="protein sequence ID" value="SHJ89309.1"/>
    <property type="molecule type" value="Genomic_DNA"/>
</dbReference>
<sequence length="98" mass="11208">ASRERRLYITSLGCDAKKFGEAVRNHWGIENSVHWVLDIAFREDESRIRAGHAPENLAALRHIALNLLKKDKSFKGSIKTKRLNAAMDVEYLQEVVFS</sequence>
<evidence type="ECO:0000313" key="2">
    <source>
        <dbReference type="EMBL" id="SHI91118.1"/>
    </source>
</evidence>
<dbReference type="RefSeq" id="WP_139264596.1">
    <property type="nucleotide sequence ID" value="NZ_FQZU01000003.1"/>
</dbReference>
<feature type="domain" description="Transposase IS4-like" evidence="1">
    <location>
        <begin position="6"/>
        <end position="67"/>
    </location>
</feature>
<dbReference type="Proteomes" id="UP000183994">
    <property type="component" value="Unassembled WGS sequence"/>
</dbReference>
<dbReference type="STRING" id="1121393.SAMN02745216_00689"/>
<evidence type="ECO:0000313" key="3">
    <source>
        <dbReference type="EMBL" id="SHJ89309.1"/>
    </source>
</evidence>
<keyword evidence="4" id="KW-1185">Reference proteome</keyword>
<dbReference type="GO" id="GO:0003677">
    <property type="term" value="F:DNA binding"/>
    <property type="evidence" value="ECO:0007669"/>
    <property type="project" value="InterPro"/>
</dbReference>
<gene>
    <name evidence="2" type="ORF">SAMN02745216_00689</name>
    <name evidence="3" type="ORF">SAMN02745216_02471</name>
</gene>
<dbReference type="EMBL" id="FQZU01000003">
    <property type="protein sequence ID" value="SHI91118.1"/>
    <property type="molecule type" value="Genomic_DNA"/>
</dbReference>
<accession>A0A1M6F067</accession>
<evidence type="ECO:0000313" key="4">
    <source>
        <dbReference type="Proteomes" id="UP000183994"/>
    </source>
</evidence>
<dbReference type="PANTHER" id="PTHR30298:SF0">
    <property type="entry name" value="PROTEIN YBFL-RELATED"/>
    <property type="match status" value="1"/>
</dbReference>
<protein>
    <submittedName>
        <fullName evidence="2">Transposase DDE domain-containing protein</fullName>
    </submittedName>
</protein>
<dbReference type="GO" id="GO:0004803">
    <property type="term" value="F:transposase activity"/>
    <property type="evidence" value="ECO:0007669"/>
    <property type="project" value="InterPro"/>
</dbReference>
<dbReference type="OrthoDB" id="6139076at2"/>